<dbReference type="RefSeq" id="WP_107528128.1">
    <property type="nucleotide sequence ID" value="NZ_JAIBNU010000001.1"/>
</dbReference>
<gene>
    <name evidence="2" type="ORF">BUZ01_08795</name>
</gene>
<comment type="caution">
    <text evidence="2">The sequence shown here is derived from an EMBL/GenBank/DDBJ whole genome shotgun (WGS) entry which is preliminary data.</text>
</comment>
<evidence type="ECO:0000256" key="1">
    <source>
        <dbReference type="SAM" id="Phobius"/>
    </source>
</evidence>
<keyword evidence="1" id="KW-1133">Transmembrane helix</keyword>
<keyword evidence="1" id="KW-0812">Transmembrane</keyword>
<evidence type="ECO:0008006" key="4">
    <source>
        <dbReference type="Google" id="ProtNLM"/>
    </source>
</evidence>
<dbReference type="EMBL" id="QXRZ01000005">
    <property type="protein sequence ID" value="RIL42280.1"/>
    <property type="molecule type" value="Genomic_DNA"/>
</dbReference>
<sequence>MIVLTHALIWIVMLFFLPNDIVMQKKSDGSISYTLPKQIAAIFCIIIAVIVYILCLLPKVEHGKVTNNYQDHFVIISIQIMMLIVSVFIIINALIH</sequence>
<proteinExistence type="predicted"/>
<accession>A0A418HMJ5</accession>
<protein>
    <recommendedName>
        <fullName evidence="4">DUF1648 domain-containing protein</fullName>
    </recommendedName>
</protein>
<evidence type="ECO:0000313" key="2">
    <source>
        <dbReference type="EMBL" id="RIL42280.1"/>
    </source>
</evidence>
<evidence type="ECO:0000313" key="3">
    <source>
        <dbReference type="Proteomes" id="UP000283576"/>
    </source>
</evidence>
<name>A0A418HMJ5_STAGA</name>
<feature type="transmembrane region" description="Helical" evidence="1">
    <location>
        <begin position="6"/>
        <end position="23"/>
    </location>
</feature>
<dbReference type="Proteomes" id="UP000283576">
    <property type="component" value="Unassembled WGS sequence"/>
</dbReference>
<keyword evidence="1" id="KW-0472">Membrane</keyword>
<feature type="transmembrane region" description="Helical" evidence="1">
    <location>
        <begin position="35"/>
        <end position="54"/>
    </location>
</feature>
<dbReference type="AlphaFoldDB" id="A0A418HMJ5"/>
<organism evidence="2 3">
    <name type="scientific">Staphylococcus gallinarum</name>
    <dbReference type="NCBI Taxonomy" id="1293"/>
    <lineage>
        <taxon>Bacteria</taxon>
        <taxon>Bacillati</taxon>
        <taxon>Bacillota</taxon>
        <taxon>Bacilli</taxon>
        <taxon>Bacillales</taxon>
        <taxon>Staphylococcaceae</taxon>
        <taxon>Staphylococcus</taxon>
    </lineage>
</organism>
<reference evidence="2 3" key="1">
    <citation type="journal article" date="2016" name="Front. Microbiol.">
        <title>Comprehensive Phylogenetic Analysis of Bovine Non-aureus Staphylococci Species Based on Whole-Genome Sequencing.</title>
        <authorList>
            <person name="Naushad S."/>
            <person name="Barkema H.W."/>
            <person name="Luby C."/>
            <person name="Condas L.A."/>
            <person name="Nobrega D.B."/>
            <person name="Carson D.A."/>
            <person name="De Buck J."/>
        </authorList>
    </citation>
    <scope>NUCLEOTIDE SEQUENCE [LARGE SCALE GENOMIC DNA]</scope>
    <source>
        <strain evidence="2 3">SNUC 1388</strain>
    </source>
</reference>
<feature type="transmembrane region" description="Helical" evidence="1">
    <location>
        <begin position="74"/>
        <end position="95"/>
    </location>
</feature>